<dbReference type="EMBL" id="PKUN01000008">
    <property type="protein sequence ID" value="PLX62219.1"/>
    <property type="molecule type" value="Genomic_DNA"/>
</dbReference>
<dbReference type="Proteomes" id="UP000235015">
    <property type="component" value="Unassembled WGS sequence"/>
</dbReference>
<reference evidence="1 2" key="1">
    <citation type="submission" date="2017-11" db="EMBL/GenBank/DDBJ databases">
        <title>Genome-resolved metagenomics identifies genetic mobility, metabolic interactions, and unexpected diversity in perchlorate-reducing communities.</title>
        <authorList>
            <person name="Barnum T.P."/>
            <person name="Figueroa I.A."/>
            <person name="Carlstrom C.I."/>
            <person name="Lucas L.N."/>
            <person name="Engelbrektson A.L."/>
            <person name="Coates J.D."/>
        </authorList>
    </citation>
    <scope>NUCLEOTIDE SEQUENCE [LARGE SCALE GENOMIC DNA]</scope>
    <source>
        <strain evidence="1">BM301</strain>
    </source>
</reference>
<gene>
    <name evidence="1" type="ORF">C0630_07380</name>
</gene>
<evidence type="ECO:0000313" key="1">
    <source>
        <dbReference type="EMBL" id="PLX62219.1"/>
    </source>
</evidence>
<comment type="caution">
    <text evidence="1">The sequence shown here is derived from an EMBL/GenBank/DDBJ whole genome shotgun (WGS) entry which is preliminary data.</text>
</comment>
<dbReference type="AlphaFoldDB" id="A0A2N6CY25"/>
<dbReference type="STRING" id="1111735.GCA_000428045_00949"/>
<sequence length="119" mass="13277">MSVDDVVWVLKENSEVMESAVLIREVKLLLNLGHALFHPELKIKIYKSTAIPDTPFHFELSHHVFTPMQTAPLSPARTSYGSEREAIQQAIAATTSVIKAALGAGHTPSRNWLVRNEQF</sequence>
<organism evidence="1 2">
    <name type="scientific">Sedimenticola selenatireducens</name>
    <dbReference type="NCBI Taxonomy" id="191960"/>
    <lineage>
        <taxon>Bacteria</taxon>
        <taxon>Pseudomonadati</taxon>
        <taxon>Pseudomonadota</taxon>
        <taxon>Gammaproteobacteria</taxon>
        <taxon>Chromatiales</taxon>
        <taxon>Sedimenticolaceae</taxon>
        <taxon>Sedimenticola</taxon>
    </lineage>
</organism>
<evidence type="ECO:0000313" key="2">
    <source>
        <dbReference type="Proteomes" id="UP000235015"/>
    </source>
</evidence>
<proteinExistence type="predicted"/>
<protein>
    <submittedName>
        <fullName evidence="1">Uncharacterized protein</fullName>
    </submittedName>
</protein>
<accession>A0A2N6CY25</accession>
<name>A0A2N6CY25_9GAMM</name>
<dbReference type="RefSeq" id="WP_029133686.1">
    <property type="nucleotide sequence ID" value="NZ_CAXXYC010000004.1"/>
</dbReference>